<dbReference type="Proteomes" id="UP001203423">
    <property type="component" value="Unassembled WGS sequence"/>
</dbReference>
<name>A0ABT0LEV8_9GAMM</name>
<dbReference type="RefSeq" id="WP_248941002.1">
    <property type="nucleotide sequence ID" value="NZ_JAKIKS010000057.1"/>
</dbReference>
<feature type="compositionally biased region" description="Polar residues" evidence="1">
    <location>
        <begin position="1"/>
        <end position="12"/>
    </location>
</feature>
<protein>
    <submittedName>
        <fullName evidence="2">Uncharacterized protein</fullName>
    </submittedName>
</protein>
<organism evidence="2 3">
    <name type="scientific">Shewanella surugensis</name>
    <dbReference type="NCBI Taxonomy" id="212020"/>
    <lineage>
        <taxon>Bacteria</taxon>
        <taxon>Pseudomonadati</taxon>
        <taxon>Pseudomonadota</taxon>
        <taxon>Gammaproteobacteria</taxon>
        <taxon>Alteromonadales</taxon>
        <taxon>Shewanellaceae</taxon>
        <taxon>Shewanella</taxon>
    </lineage>
</organism>
<keyword evidence="3" id="KW-1185">Reference proteome</keyword>
<proteinExistence type="predicted"/>
<comment type="caution">
    <text evidence="2">The sequence shown here is derived from an EMBL/GenBank/DDBJ whole genome shotgun (WGS) entry which is preliminary data.</text>
</comment>
<gene>
    <name evidence="2" type="ORF">L2764_14710</name>
</gene>
<evidence type="ECO:0000256" key="1">
    <source>
        <dbReference type="SAM" id="MobiDB-lite"/>
    </source>
</evidence>
<feature type="region of interest" description="Disordered" evidence="1">
    <location>
        <begin position="44"/>
        <end position="67"/>
    </location>
</feature>
<accession>A0ABT0LEV8</accession>
<evidence type="ECO:0000313" key="3">
    <source>
        <dbReference type="Proteomes" id="UP001203423"/>
    </source>
</evidence>
<feature type="compositionally biased region" description="Basic and acidic residues" evidence="1">
    <location>
        <begin position="47"/>
        <end position="67"/>
    </location>
</feature>
<dbReference type="EMBL" id="JAKIKS010000057">
    <property type="protein sequence ID" value="MCL1125691.1"/>
    <property type="molecule type" value="Genomic_DNA"/>
</dbReference>
<evidence type="ECO:0000313" key="2">
    <source>
        <dbReference type="EMBL" id="MCL1125691.1"/>
    </source>
</evidence>
<reference evidence="2 3" key="1">
    <citation type="submission" date="2022-01" db="EMBL/GenBank/DDBJ databases">
        <title>Whole genome-based taxonomy of the Shewanellaceae.</title>
        <authorList>
            <person name="Martin-Rodriguez A.J."/>
        </authorList>
    </citation>
    <scope>NUCLEOTIDE SEQUENCE [LARGE SCALE GENOMIC DNA]</scope>
    <source>
        <strain evidence="2 3">DSM 17177</strain>
    </source>
</reference>
<feature type="region of interest" description="Disordered" evidence="1">
    <location>
        <begin position="1"/>
        <end position="26"/>
    </location>
</feature>
<sequence length="67" mass="7452">MNSLHVLNNVNPTPGGARPQSSESVHTNKKVLLTCLQKTNPEITNDSLDRVMDHYRPGGKEAQKPMR</sequence>